<dbReference type="SUPFAM" id="SSF63491">
    <property type="entry name" value="BAG domain"/>
    <property type="match status" value="1"/>
</dbReference>
<dbReference type="PANTHER" id="PTHR12329">
    <property type="entry name" value="BCL2-ASSOCIATED ATHANOGENE"/>
    <property type="match status" value="1"/>
</dbReference>
<feature type="compositionally biased region" description="Polar residues" evidence="2">
    <location>
        <begin position="178"/>
        <end position="192"/>
    </location>
</feature>
<dbReference type="OrthoDB" id="8614100at2759"/>
<evidence type="ECO:0000259" key="3">
    <source>
        <dbReference type="PROSITE" id="PS51035"/>
    </source>
</evidence>
<evidence type="ECO:0000256" key="2">
    <source>
        <dbReference type="SAM" id="MobiDB-lite"/>
    </source>
</evidence>
<reference evidence="5" key="1">
    <citation type="submission" date="2025-08" db="UniProtKB">
        <authorList>
            <consortium name="RefSeq"/>
        </authorList>
    </citation>
    <scope>IDENTIFICATION</scope>
</reference>
<dbReference type="Gene3D" id="1.20.58.120">
    <property type="entry name" value="BAG domain"/>
    <property type="match status" value="1"/>
</dbReference>
<dbReference type="InterPro" id="IPR003103">
    <property type="entry name" value="BAG_domain"/>
</dbReference>
<proteinExistence type="predicted"/>
<keyword evidence="1" id="KW-0143">Chaperone</keyword>
<feature type="region of interest" description="Disordered" evidence="2">
    <location>
        <begin position="362"/>
        <end position="383"/>
    </location>
</feature>
<dbReference type="GO" id="GO:0051087">
    <property type="term" value="F:protein-folding chaperone binding"/>
    <property type="evidence" value="ECO:0007669"/>
    <property type="project" value="InterPro"/>
</dbReference>
<feature type="region of interest" description="Disordered" evidence="2">
    <location>
        <begin position="168"/>
        <end position="200"/>
    </location>
</feature>
<feature type="compositionally biased region" description="Low complexity" evidence="2">
    <location>
        <begin position="281"/>
        <end position="299"/>
    </location>
</feature>
<dbReference type="InterPro" id="IPR036533">
    <property type="entry name" value="BAG_dom_sf"/>
</dbReference>
<dbReference type="GO" id="GO:0016020">
    <property type="term" value="C:membrane"/>
    <property type="evidence" value="ECO:0007669"/>
    <property type="project" value="TreeGrafter"/>
</dbReference>
<dbReference type="Proteomes" id="UP000515156">
    <property type="component" value="Chromosome 4"/>
</dbReference>
<dbReference type="PANTHER" id="PTHR12329:SF10">
    <property type="entry name" value="BAG FAMILY MOLECULAR CHAPERONE REGULATOR 4"/>
    <property type="match status" value="1"/>
</dbReference>
<feature type="compositionally biased region" description="Polar residues" evidence="2">
    <location>
        <begin position="318"/>
        <end position="332"/>
    </location>
</feature>
<accession>A0A6P7XQY2</accession>
<name>A0A6P7XQY2_9AMPH</name>
<evidence type="ECO:0000313" key="5">
    <source>
        <dbReference type="RefSeq" id="XP_030057802.1"/>
    </source>
</evidence>
<feature type="region of interest" description="Disordered" evidence="2">
    <location>
        <begin position="222"/>
        <end position="348"/>
    </location>
</feature>
<dbReference type="GO" id="GO:0000774">
    <property type="term" value="F:adenyl-nucleotide exchange factor activity"/>
    <property type="evidence" value="ECO:0007669"/>
    <property type="project" value="TreeGrafter"/>
</dbReference>
<feature type="compositionally biased region" description="Pro residues" evidence="2">
    <location>
        <begin position="236"/>
        <end position="246"/>
    </location>
</feature>
<dbReference type="AlphaFoldDB" id="A0A6P7XQY2"/>
<feature type="domain" description="BAG" evidence="3">
    <location>
        <begin position="384"/>
        <end position="461"/>
    </location>
</feature>
<organism evidence="4 5">
    <name type="scientific">Microcaecilia unicolor</name>
    <dbReference type="NCBI Taxonomy" id="1415580"/>
    <lineage>
        <taxon>Eukaryota</taxon>
        <taxon>Metazoa</taxon>
        <taxon>Chordata</taxon>
        <taxon>Craniata</taxon>
        <taxon>Vertebrata</taxon>
        <taxon>Euteleostomi</taxon>
        <taxon>Amphibia</taxon>
        <taxon>Gymnophiona</taxon>
        <taxon>Siphonopidae</taxon>
        <taxon>Microcaecilia</taxon>
    </lineage>
</organism>
<dbReference type="Pfam" id="PF02179">
    <property type="entry name" value="BAG"/>
    <property type="match status" value="1"/>
</dbReference>
<dbReference type="InParanoid" id="A0A6P7XQY2"/>
<dbReference type="GO" id="GO:0050821">
    <property type="term" value="P:protein stabilization"/>
    <property type="evidence" value="ECO:0007669"/>
    <property type="project" value="TreeGrafter"/>
</dbReference>
<evidence type="ECO:0000256" key="1">
    <source>
        <dbReference type="ARBA" id="ARBA00023186"/>
    </source>
</evidence>
<dbReference type="RefSeq" id="XP_030057802.1">
    <property type="nucleotide sequence ID" value="XM_030201942.1"/>
</dbReference>
<gene>
    <name evidence="5" type="primary">BAG4</name>
</gene>
<dbReference type="InterPro" id="IPR039773">
    <property type="entry name" value="BAG_chaperone_regulator"/>
</dbReference>
<dbReference type="CTD" id="9530"/>
<dbReference type="GeneID" id="115469367"/>
<dbReference type="SMART" id="SM00264">
    <property type="entry name" value="BAG"/>
    <property type="match status" value="1"/>
</dbReference>
<dbReference type="KEGG" id="muo:115469367"/>
<feature type="compositionally biased region" description="Polar residues" evidence="2">
    <location>
        <begin position="366"/>
        <end position="383"/>
    </location>
</feature>
<evidence type="ECO:0000313" key="4">
    <source>
        <dbReference type="Proteomes" id="UP000515156"/>
    </source>
</evidence>
<sequence length="462" mass="50735">MSALRKLGGGGGGDGGGGGGPGYGRYYGDMVGQEALLEPTWKMERSPRGQETWSPGYYYSQEMGQEWPAQPRAGGRQVMPFIFPGPMAGKEQPYPAYSPGYWNSLEHPPAPYPGAYSVGPEMQGQGMEPYANGVYSSSYVTSPVGPINQQYPTSTFYSPAHPQVPYHMDPTAAYKSSGGPSASSQWPYSHQSCLMEDPSPRNQGPVYPPCCAHQAEGMRMSSYPYGDAHPRISQQAPPPPPPPPLPMRSQEDGWPQHGAYGMQQHYPWPPAQAASPRDAHSNSFPTGSTSSWSGTGMPPASYDSRDPSSYNKLDPGINQPSYYPETNPQNMGPNHDRRPTPPPRKIHYSASPQLYENVPRRHPVSQDMNSTPIHPPDTLSSHPGIQKISQILEQVHVLDGEVDEFVGKKTDKAYWCLEELLTKQLLELDSVETGGQDSVRQARKDAVRKLQAILEKLERKAL</sequence>
<dbReference type="FunCoup" id="A0A6P7XQY2">
    <property type="interactions" value="2177"/>
</dbReference>
<dbReference type="GO" id="GO:0005634">
    <property type="term" value="C:nucleus"/>
    <property type="evidence" value="ECO:0007669"/>
    <property type="project" value="TreeGrafter"/>
</dbReference>
<dbReference type="GO" id="GO:0005829">
    <property type="term" value="C:cytosol"/>
    <property type="evidence" value="ECO:0007669"/>
    <property type="project" value="TreeGrafter"/>
</dbReference>
<keyword evidence="4" id="KW-1185">Reference proteome</keyword>
<dbReference type="PROSITE" id="PS51035">
    <property type="entry name" value="BAG"/>
    <property type="match status" value="1"/>
</dbReference>
<protein>
    <submittedName>
        <fullName evidence="5">BAG family molecular chaperone regulator 4 isoform X1</fullName>
    </submittedName>
</protein>